<organism evidence="3 4">
    <name type="scientific">Methylobacterium planeticum</name>
    <dbReference type="NCBI Taxonomy" id="2615211"/>
    <lineage>
        <taxon>Bacteria</taxon>
        <taxon>Pseudomonadati</taxon>
        <taxon>Pseudomonadota</taxon>
        <taxon>Alphaproteobacteria</taxon>
        <taxon>Hyphomicrobiales</taxon>
        <taxon>Methylobacteriaceae</taxon>
        <taxon>Methylobacterium</taxon>
    </lineage>
</organism>
<evidence type="ECO:0000256" key="1">
    <source>
        <dbReference type="SAM" id="Phobius"/>
    </source>
</evidence>
<evidence type="ECO:0000313" key="4">
    <source>
        <dbReference type="Proteomes" id="UP000441523"/>
    </source>
</evidence>
<proteinExistence type="predicted"/>
<comment type="caution">
    <text evidence="3">The sequence shown here is derived from an EMBL/GenBank/DDBJ whole genome shotgun (WGS) entry which is preliminary data.</text>
</comment>
<evidence type="ECO:0000256" key="2">
    <source>
        <dbReference type="SAM" id="SignalP"/>
    </source>
</evidence>
<feature type="transmembrane region" description="Helical" evidence="1">
    <location>
        <begin position="485"/>
        <end position="505"/>
    </location>
</feature>
<dbReference type="Proteomes" id="UP000441523">
    <property type="component" value="Unassembled WGS sequence"/>
</dbReference>
<evidence type="ECO:0000313" key="3">
    <source>
        <dbReference type="EMBL" id="KAB1069264.1"/>
    </source>
</evidence>
<name>A0A6N6MJK5_9HYPH</name>
<feature type="transmembrane region" description="Helical" evidence="1">
    <location>
        <begin position="428"/>
        <end position="446"/>
    </location>
</feature>
<dbReference type="EMBL" id="VZZJ01000041">
    <property type="protein sequence ID" value="KAB1069264.1"/>
    <property type="molecule type" value="Genomic_DNA"/>
</dbReference>
<dbReference type="AlphaFoldDB" id="A0A6N6MJK5"/>
<feature type="transmembrane region" description="Helical" evidence="1">
    <location>
        <begin position="458"/>
        <end position="479"/>
    </location>
</feature>
<reference evidence="3 4" key="1">
    <citation type="submission" date="2019-09" db="EMBL/GenBank/DDBJ databases">
        <title>YIM 132548 draft genome.</title>
        <authorList>
            <person name="Jiang L."/>
        </authorList>
    </citation>
    <scope>NUCLEOTIDE SEQUENCE [LARGE SCALE GENOMIC DNA]</scope>
    <source>
        <strain evidence="3 4">YIM 132548</strain>
    </source>
</reference>
<keyword evidence="1" id="KW-1133">Transmembrane helix</keyword>
<gene>
    <name evidence="3" type="ORF">F6X51_25660</name>
</gene>
<accession>A0A6N6MJK5</accession>
<feature type="signal peptide" evidence="2">
    <location>
        <begin position="1"/>
        <end position="20"/>
    </location>
</feature>
<keyword evidence="2" id="KW-0732">Signal</keyword>
<keyword evidence="1" id="KW-0812">Transmembrane</keyword>
<keyword evidence="1" id="KW-0472">Membrane</keyword>
<protein>
    <submittedName>
        <fullName evidence="3">Uncharacterized protein</fullName>
    </submittedName>
</protein>
<feature type="chain" id="PRO_5026832421" evidence="2">
    <location>
        <begin position="21"/>
        <end position="570"/>
    </location>
</feature>
<sequence>MRRYSSKLALLATTSAQAVANASAGLPSAVASITAGEAIAKGDLIVQGGDALAYWAADPAAPGASLRPLALASDAMMSLQMATISPFAGQAPAFAASCVLTNGNVAVFSLATSGANSGFIIGSIYTPQGVLVAGSLKLALGDATSNIDFKVYAVALTGGGFALGLTSRTNNFPSVTTYDASGALVGSQVFLETNTFRAYAMQLTALQNGGYAVAWYTTTGFQVKLAFFNASGVQQGSTIIVGTAPNQPNNYYAELLRLVTLTSGNVAVVWQSGGVSGNMFVRLAIYSQVGGVAVPDFATGLVKGGVTVSDVLNLQAIALTDGGLGIRLAQNGGHYFAKYSGLGILVGTQYTLDTNPNTVVGVLVALPGGLTFWAASTTTGTPPAGYTRWGVVGADGNALVAATAPTVNGATTSGNGYVYATMLQNGDLLLVVEGAASTAYGVRFGLVSGVYAQKDSGTLFPVSVATLISATLATPLATLADAASLAGNAFIVYAVGSLAIVNALVQKRSLIGVAQAAAVKGAQVAVQILGGIATRLNFVKPLQVDQSAAALPGQKMSVTGNMAVLKGIQP</sequence>
<dbReference type="RefSeq" id="WP_150966703.1">
    <property type="nucleotide sequence ID" value="NZ_VZZJ01000041.1"/>
</dbReference>
<keyword evidence="4" id="KW-1185">Reference proteome</keyword>